<feature type="compositionally biased region" description="Low complexity" evidence="1">
    <location>
        <begin position="239"/>
        <end position="258"/>
    </location>
</feature>
<name>A0A5C3LKC1_9AGAR</name>
<feature type="region of interest" description="Disordered" evidence="1">
    <location>
        <begin position="239"/>
        <end position="293"/>
    </location>
</feature>
<feature type="compositionally biased region" description="Low complexity" evidence="1">
    <location>
        <begin position="338"/>
        <end position="358"/>
    </location>
</feature>
<feature type="region of interest" description="Disordered" evidence="1">
    <location>
        <begin position="48"/>
        <end position="96"/>
    </location>
</feature>
<accession>A0A5C3LKC1</accession>
<dbReference type="Proteomes" id="UP000308652">
    <property type="component" value="Unassembled WGS sequence"/>
</dbReference>
<reference evidence="2 3" key="1">
    <citation type="journal article" date="2019" name="Nat. Ecol. Evol.">
        <title>Megaphylogeny resolves global patterns of mushroom evolution.</title>
        <authorList>
            <person name="Varga T."/>
            <person name="Krizsan K."/>
            <person name="Foldi C."/>
            <person name="Dima B."/>
            <person name="Sanchez-Garcia M."/>
            <person name="Sanchez-Ramirez S."/>
            <person name="Szollosi G.J."/>
            <person name="Szarkandi J.G."/>
            <person name="Papp V."/>
            <person name="Albert L."/>
            <person name="Andreopoulos W."/>
            <person name="Angelini C."/>
            <person name="Antonin V."/>
            <person name="Barry K.W."/>
            <person name="Bougher N.L."/>
            <person name="Buchanan P."/>
            <person name="Buyck B."/>
            <person name="Bense V."/>
            <person name="Catcheside P."/>
            <person name="Chovatia M."/>
            <person name="Cooper J."/>
            <person name="Damon W."/>
            <person name="Desjardin D."/>
            <person name="Finy P."/>
            <person name="Geml J."/>
            <person name="Haridas S."/>
            <person name="Hughes K."/>
            <person name="Justo A."/>
            <person name="Karasinski D."/>
            <person name="Kautmanova I."/>
            <person name="Kiss B."/>
            <person name="Kocsube S."/>
            <person name="Kotiranta H."/>
            <person name="LaButti K.M."/>
            <person name="Lechner B.E."/>
            <person name="Liimatainen K."/>
            <person name="Lipzen A."/>
            <person name="Lukacs Z."/>
            <person name="Mihaltcheva S."/>
            <person name="Morgado L.N."/>
            <person name="Niskanen T."/>
            <person name="Noordeloos M.E."/>
            <person name="Ohm R.A."/>
            <person name="Ortiz-Santana B."/>
            <person name="Ovrebo C."/>
            <person name="Racz N."/>
            <person name="Riley R."/>
            <person name="Savchenko A."/>
            <person name="Shiryaev A."/>
            <person name="Soop K."/>
            <person name="Spirin V."/>
            <person name="Szebenyi C."/>
            <person name="Tomsovsky M."/>
            <person name="Tulloss R.E."/>
            <person name="Uehling J."/>
            <person name="Grigoriev I.V."/>
            <person name="Vagvolgyi C."/>
            <person name="Papp T."/>
            <person name="Martin F.M."/>
            <person name="Miettinen O."/>
            <person name="Hibbett D.S."/>
            <person name="Nagy L.G."/>
        </authorList>
    </citation>
    <scope>NUCLEOTIDE SEQUENCE [LARGE SCALE GENOMIC DNA]</scope>
    <source>
        <strain evidence="2 3">CBS 166.37</strain>
    </source>
</reference>
<feature type="region of interest" description="Disordered" evidence="1">
    <location>
        <begin position="148"/>
        <end position="208"/>
    </location>
</feature>
<feature type="compositionally biased region" description="Low complexity" evidence="1">
    <location>
        <begin position="376"/>
        <end position="393"/>
    </location>
</feature>
<feature type="compositionally biased region" description="Polar residues" evidence="1">
    <location>
        <begin position="271"/>
        <end position="293"/>
    </location>
</feature>
<sequence>MPAPAVYVLAVVGAVGAAFAFKEFVYEPHIAPRVERWAAEFVAKREAQRRQREGPIAVPLRSRRRRNRRSSSNNTSTTDDDDHGIKGTGPEDAVELDHLVAREVREWRSEVDRSTTLRHRRAATLDESINPIPYIPMSPTHVIFDPSLPSTPSETSTLPSRVSTPPPQVSPMRPNTTSSATLEVQQSTPIGSPTVSRTPQVQPQQVPPPVGYVPAPYVPSLSQVYPQELDAEHGIELLSPPSSRSVSPFSNLSAASLSSPPPTFHSLAPAPTNQNQHDNETASDSNYISFPSTASSPVQIERSLSAFSSPSPVTFASLAEYAPSPAHEDPLPLPVSPPVARTASPTSSSSSPFRSPRVQLPPPARSDTFSDGAMTPRSASPISASSPHSPRSPEFIFTEPPSPRSGSGEDNSDLDFLSDFESESGRSDSSWVA</sequence>
<dbReference type="AlphaFoldDB" id="A0A5C3LKC1"/>
<gene>
    <name evidence="2" type="ORF">BDQ12DRAFT_769180</name>
</gene>
<dbReference type="EMBL" id="ML213653">
    <property type="protein sequence ID" value="TFK33198.1"/>
    <property type="molecule type" value="Genomic_DNA"/>
</dbReference>
<dbReference type="OrthoDB" id="3246206at2759"/>
<organism evidence="2 3">
    <name type="scientific">Crucibulum laeve</name>
    <dbReference type="NCBI Taxonomy" id="68775"/>
    <lineage>
        <taxon>Eukaryota</taxon>
        <taxon>Fungi</taxon>
        <taxon>Dikarya</taxon>
        <taxon>Basidiomycota</taxon>
        <taxon>Agaricomycotina</taxon>
        <taxon>Agaricomycetes</taxon>
        <taxon>Agaricomycetidae</taxon>
        <taxon>Agaricales</taxon>
        <taxon>Agaricineae</taxon>
        <taxon>Nidulariaceae</taxon>
        <taxon>Crucibulum</taxon>
    </lineage>
</organism>
<feature type="compositionally biased region" description="Low complexity" evidence="1">
    <location>
        <begin position="148"/>
        <end position="160"/>
    </location>
</feature>
<proteinExistence type="predicted"/>
<evidence type="ECO:0000313" key="3">
    <source>
        <dbReference type="Proteomes" id="UP000308652"/>
    </source>
</evidence>
<feature type="region of interest" description="Disordered" evidence="1">
    <location>
        <begin position="324"/>
        <end position="433"/>
    </location>
</feature>
<feature type="compositionally biased region" description="Polar residues" evidence="1">
    <location>
        <begin position="173"/>
        <end position="198"/>
    </location>
</feature>
<evidence type="ECO:0000313" key="2">
    <source>
        <dbReference type="EMBL" id="TFK33198.1"/>
    </source>
</evidence>
<protein>
    <submittedName>
        <fullName evidence="2">Uncharacterized protein</fullName>
    </submittedName>
</protein>
<feature type="compositionally biased region" description="Acidic residues" evidence="1">
    <location>
        <begin position="410"/>
        <end position="422"/>
    </location>
</feature>
<keyword evidence="3" id="KW-1185">Reference proteome</keyword>
<evidence type="ECO:0000256" key="1">
    <source>
        <dbReference type="SAM" id="MobiDB-lite"/>
    </source>
</evidence>